<accession>A0A447CZX2</accession>
<dbReference type="SUPFAM" id="SSF51306">
    <property type="entry name" value="LexA/Signal peptidase"/>
    <property type="match status" value="1"/>
</dbReference>
<dbReference type="InterPro" id="IPR039418">
    <property type="entry name" value="LexA-like"/>
</dbReference>
<dbReference type="PROSITE" id="PS50943">
    <property type="entry name" value="HTH_CROC1"/>
    <property type="match status" value="1"/>
</dbReference>
<dbReference type="Gene3D" id="1.10.260.40">
    <property type="entry name" value="lambda repressor-like DNA-binding domains"/>
    <property type="match status" value="1"/>
</dbReference>
<dbReference type="AlphaFoldDB" id="A0A447CZX2"/>
<dbReference type="SMART" id="SM00530">
    <property type="entry name" value="HTH_XRE"/>
    <property type="match status" value="1"/>
</dbReference>
<dbReference type="InterPro" id="IPR010982">
    <property type="entry name" value="Lambda_DNA-bd_dom_sf"/>
</dbReference>
<dbReference type="InterPro" id="IPR001387">
    <property type="entry name" value="Cro/C1-type_HTH"/>
</dbReference>
<comment type="caution">
    <text evidence="2">The sequence shown here is derived from an EMBL/GenBank/DDBJ whole genome shotgun (WGS) entry which is preliminary data.</text>
</comment>
<dbReference type="CDD" id="cd06529">
    <property type="entry name" value="S24_LexA-like"/>
    <property type="match status" value="1"/>
</dbReference>
<dbReference type="Proteomes" id="UP000289200">
    <property type="component" value="Unassembled WGS sequence"/>
</dbReference>
<protein>
    <recommendedName>
        <fullName evidence="1">HTH cro/C1-type domain-containing protein</fullName>
    </recommendedName>
</protein>
<dbReference type="GO" id="GO:0003677">
    <property type="term" value="F:DNA binding"/>
    <property type="evidence" value="ECO:0007669"/>
    <property type="project" value="InterPro"/>
</dbReference>
<evidence type="ECO:0000259" key="1">
    <source>
        <dbReference type="PROSITE" id="PS50943"/>
    </source>
</evidence>
<dbReference type="Pfam" id="PF00717">
    <property type="entry name" value="Peptidase_S24"/>
    <property type="match status" value="1"/>
</dbReference>
<organism evidence="2 3">
    <name type="scientific">Rhodoplanes serenus</name>
    <dbReference type="NCBI Taxonomy" id="200615"/>
    <lineage>
        <taxon>Bacteria</taxon>
        <taxon>Pseudomonadati</taxon>
        <taxon>Pseudomonadota</taxon>
        <taxon>Alphaproteobacteria</taxon>
        <taxon>Hyphomicrobiales</taxon>
        <taxon>Nitrobacteraceae</taxon>
        <taxon>Rhodoplanes</taxon>
    </lineage>
</organism>
<name>A0A447CZX2_9BRAD</name>
<dbReference type="Pfam" id="PF01381">
    <property type="entry name" value="HTH_3"/>
    <property type="match status" value="1"/>
</dbReference>
<dbReference type="Gene3D" id="2.10.109.10">
    <property type="entry name" value="Umud Fragment, subunit A"/>
    <property type="match status" value="1"/>
</dbReference>
<feature type="domain" description="HTH cro/C1-type" evidence="1">
    <location>
        <begin position="5"/>
        <end position="59"/>
    </location>
</feature>
<dbReference type="InterPro" id="IPR015927">
    <property type="entry name" value="Peptidase_S24_S26A/B/C"/>
</dbReference>
<dbReference type="SUPFAM" id="SSF47413">
    <property type="entry name" value="lambda repressor-like DNA-binding domains"/>
    <property type="match status" value="1"/>
</dbReference>
<dbReference type="InterPro" id="IPR036286">
    <property type="entry name" value="LexA/Signal_pep-like_sf"/>
</dbReference>
<gene>
    <name evidence="2" type="ORF">RHODGE_RHODGE_04008</name>
</gene>
<keyword evidence="3" id="KW-1185">Reference proteome</keyword>
<dbReference type="EMBL" id="UWOC01000180">
    <property type="protein sequence ID" value="VCU10804.1"/>
    <property type="molecule type" value="Genomic_DNA"/>
</dbReference>
<sequence length="214" mass="23739">MGNNLKVLRELKGWTLDDAAAAMGVSRGGYIKLERGERKLSERTIGLAAKAFGVGPADLIEGSENGPDEAPRIPRSHLITPVRDFRIYGSAEGGSGQIIVSTDPIDIYPRPMPVEHVKEAYGLYITGESMVPEYEPGDIAIVNPRLPIIANVTAILYAKDHGEARATIKRVRRFTDHVWLLTQWNPPEGMAPDFELPRSEWSIGHRVVGRYTRR</sequence>
<evidence type="ECO:0000313" key="3">
    <source>
        <dbReference type="Proteomes" id="UP000289200"/>
    </source>
</evidence>
<reference evidence="3" key="1">
    <citation type="submission" date="2018-10" db="EMBL/GenBank/DDBJ databases">
        <authorList>
            <person name="Peiro R."/>
            <person name="Begona"/>
            <person name="Cbmso G."/>
            <person name="Lopez M."/>
            <person name="Gonzalez S."/>
            <person name="Sacristan E."/>
            <person name="Castillo E."/>
        </authorList>
    </citation>
    <scope>NUCLEOTIDE SEQUENCE [LARGE SCALE GENOMIC DNA]</scope>
</reference>
<evidence type="ECO:0000313" key="2">
    <source>
        <dbReference type="EMBL" id="VCU10804.1"/>
    </source>
</evidence>
<dbReference type="CDD" id="cd00093">
    <property type="entry name" value="HTH_XRE"/>
    <property type="match status" value="1"/>
</dbReference>
<proteinExistence type="predicted"/>